<dbReference type="RefSeq" id="WP_004250780.1">
    <property type="nucleotide sequence ID" value="NZ_AP026827.1"/>
</dbReference>
<name>A0A2X2E8Z6_PROMI</name>
<proteinExistence type="inferred from homology"/>
<dbReference type="AlphaFoldDB" id="A0A2X2E8Z6"/>
<evidence type="ECO:0000256" key="4">
    <source>
        <dbReference type="SAM" id="MobiDB-lite"/>
    </source>
</evidence>
<dbReference type="InterPro" id="IPR038610">
    <property type="entry name" value="FliK-like_C_sf"/>
</dbReference>
<organism evidence="6 7">
    <name type="scientific">Proteus mirabilis</name>
    <dbReference type="NCBI Taxonomy" id="584"/>
    <lineage>
        <taxon>Bacteria</taxon>
        <taxon>Pseudomonadati</taxon>
        <taxon>Pseudomonadota</taxon>
        <taxon>Gammaproteobacteria</taxon>
        <taxon>Enterobacterales</taxon>
        <taxon>Morganellaceae</taxon>
        <taxon>Proteus</taxon>
    </lineage>
</organism>
<keyword evidence="3" id="KW-1005">Bacterial flagellum biogenesis</keyword>
<dbReference type="PRINTS" id="PR01007">
    <property type="entry name" value="FLGHOOKFLIK"/>
</dbReference>
<evidence type="ECO:0000256" key="1">
    <source>
        <dbReference type="ARBA" id="ARBA00003944"/>
    </source>
</evidence>
<gene>
    <name evidence="6" type="primary">fliK</name>
    <name evidence="6" type="ORF">NCTC10975_04812</name>
</gene>
<feature type="region of interest" description="Disordered" evidence="4">
    <location>
        <begin position="403"/>
        <end position="446"/>
    </location>
</feature>
<evidence type="ECO:0000256" key="2">
    <source>
        <dbReference type="ARBA" id="ARBA00009149"/>
    </source>
</evidence>
<sequence length="470" mass="50607">MEITLLTMDVTATSPGTTSATTSQPGDNASTFAQLLSTQPQNTPSDKKNASISGHSSKENKAHNHTEKNKDQQNDDDINTIVTEYAALEAPATKNTHLALSLPDNEQFSSILENKTASSLMSAEELAAELPVQLAGLAGLKSTSLSANQAHQPHLLGTSLKHAGNGNELSHLMAENARAERDLVDKWQQFNTQANADDKSLLAQLRPETASLTQLATHEARHLTNGHSAKKVDNASLLSSVAEKADGLLADDKASANTKLADNLANQVIGNNRIAERDLHNSLSTSSVFASSSVASHAQPSSMMQAQMHFPSMPTPMLNAQIGTPEWQQQLNQQIVMFSRNGLQKAELRLHPEELGSLHIRMKIEDGQAQLHLASQNGQVRTVLENSLHHLRQALSENGIQLTQSQVSSDSHDGWQQQNMSDSSQFSGNGADNHQRSEGNSMQLASETAQKITLTPQELASARGGVDIFA</sequence>
<dbReference type="KEGG" id="pvl:AOB99_10135"/>
<dbReference type="EMBL" id="UAUE01000034">
    <property type="protein sequence ID" value="SPZ03130.1"/>
    <property type="molecule type" value="Genomic_DNA"/>
</dbReference>
<feature type="compositionally biased region" description="Low complexity" evidence="4">
    <location>
        <begin position="11"/>
        <end position="26"/>
    </location>
</feature>
<protein>
    <submittedName>
        <fullName evidence="6">Flagellar hook-length control protein</fullName>
    </submittedName>
</protein>
<comment type="function">
    <text evidence="1">Controls the length of the flagellar hook.</text>
</comment>
<dbReference type="Pfam" id="PF02120">
    <property type="entry name" value="Flg_hook"/>
    <property type="match status" value="1"/>
</dbReference>
<feature type="compositionally biased region" description="Basic and acidic residues" evidence="4">
    <location>
        <begin position="56"/>
        <end position="73"/>
    </location>
</feature>
<feature type="compositionally biased region" description="Polar residues" evidence="4">
    <location>
        <begin position="27"/>
        <end position="55"/>
    </location>
</feature>
<dbReference type="PANTHER" id="PTHR37533">
    <property type="entry name" value="FLAGELLAR HOOK-LENGTH CONTROL PROTEIN"/>
    <property type="match status" value="1"/>
</dbReference>
<comment type="similarity">
    <text evidence="2">Belongs to the FliK family.</text>
</comment>
<accession>A0A2X2E8Z6</accession>
<feature type="region of interest" description="Disordered" evidence="4">
    <location>
        <begin position="1"/>
        <end position="76"/>
    </location>
</feature>
<keyword evidence="6" id="KW-0969">Cilium</keyword>
<evidence type="ECO:0000313" key="7">
    <source>
        <dbReference type="Proteomes" id="UP000251485"/>
    </source>
</evidence>
<dbReference type="CDD" id="cd17470">
    <property type="entry name" value="T3SS_Flik_C"/>
    <property type="match status" value="1"/>
</dbReference>
<dbReference type="PANTHER" id="PTHR37533:SF2">
    <property type="entry name" value="FLAGELLAR HOOK-LENGTH CONTROL PROTEIN"/>
    <property type="match status" value="1"/>
</dbReference>
<evidence type="ECO:0000313" key="6">
    <source>
        <dbReference type="EMBL" id="SPZ03130.1"/>
    </source>
</evidence>
<dbReference type="InterPro" id="IPR001635">
    <property type="entry name" value="Flag_hook_Flik"/>
</dbReference>
<keyword evidence="6" id="KW-0966">Cell projection</keyword>
<evidence type="ECO:0000256" key="3">
    <source>
        <dbReference type="ARBA" id="ARBA00022795"/>
    </source>
</evidence>
<dbReference type="GO" id="GO:0009424">
    <property type="term" value="C:bacterial-type flagellum hook"/>
    <property type="evidence" value="ECO:0007669"/>
    <property type="project" value="InterPro"/>
</dbReference>
<evidence type="ECO:0000259" key="5">
    <source>
        <dbReference type="Pfam" id="PF02120"/>
    </source>
</evidence>
<dbReference type="InterPro" id="IPR021136">
    <property type="entry name" value="Flagellar_hook_control-like_C"/>
</dbReference>
<dbReference type="Proteomes" id="UP000251485">
    <property type="component" value="Unassembled WGS sequence"/>
</dbReference>
<feature type="domain" description="Flagellar hook-length control protein-like C-terminal" evidence="5">
    <location>
        <begin position="333"/>
        <end position="413"/>
    </location>
</feature>
<dbReference type="GO" id="GO:0044780">
    <property type="term" value="P:bacterial-type flagellum assembly"/>
    <property type="evidence" value="ECO:0007669"/>
    <property type="project" value="InterPro"/>
</dbReference>
<reference evidence="6 7" key="1">
    <citation type="submission" date="2018-06" db="EMBL/GenBank/DDBJ databases">
        <authorList>
            <consortium name="Pathogen Informatics"/>
            <person name="Doyle S."/>
        </authorList>
    </citation>
    <scope>NUCLEOTIDE SEQUENCE [LARGE SCALE GENOMIC DNA]</scope>
    <source>
        <strain evidence="6 7">NCTC10975</strain>
    </source>
</reference>
<dbReference type="Gene3D" id="3.30.750.140">
    <property type="match status" value="1"/>
</dbReference>
<dbReference type="InterPro" id="IPR052563">
    <property type="entry name" value="FliK"/>
</dbReference>
<keyword evidence="6" id="KW-0282">Flagellum</keyword>